<dbReference type="EMBL" id="KE361630">
    <property type="protein sequence ID" value="EPQ29698.1"/>
    <property type="molecule type" value="Genomic_DNA"/>
</dbReference>
<evidence type="ECO:0000313" key="3">
    <source>
        <dbReference type="Proteomes" id="UP000053664"/>
    </source>
</evidence>
<accession>A0A061HAQ0</accession>
<name>A0A061HAQ0_9BASI</name>
<dbReference type="Proteomes" id="UP000053664">
    <property type="component" value="Unassembled WGS sequence"/>
</dbReference>
<dbReference type="SUPFAM" id="SSF48452">
    <property type="entry name" value="TPR-like"/>
    <property type="match status" value="1"/>
</dbReference>
<dbReference type="AlphaFoldDB" id="A0A061HAQ0"/>
<dbReference type="InterPro" id="IPR011990">
    <property type="entry name" value="TPR-like_helical_dom_sf"/>
</dbReference>
<dbReference type="KEGG" id="pfp:PFL1_02918"/>
<organism evidence="2 3">
    <name type="scientific">Pseudozyma flocculosa PF-1</name>
    <dbReference type="NCBI Taxonomy" id="1277687"/>
    <lineage>
        <taxon>Eukaryota</taxon>
        <taxon>Fungi</taxon>
        <taxon>Dikarya</taxon>
        <taxon>Basidiomycota</taxon>
        <taxon>Ustilaginomycotina</taxon>
        <taxon>Ustilaginomycetes</taxon>
        <taxon>Ustilaginales</taxon>
        <taxon>Ustilaginaceae</taxon>
        <taxon>Pseudozyma</taxon>
    </lineage>
</organism>
<dbReference type="RefSeq" id="XP_007878621.1">
    <property type="nucleotide sequence ID" value="XM_007880430.1"/>
</dbReference>
<dbReference type="OrthoDB" id="1872379at2759"/>
<gene>
    <name evidence="2" type="ORF">PFL1_02918</name>
</gene>
<feature type="region of interest" description="Disordered" evidence="1">
    <location>
        <begin position="56"/>
        <end position="111"/>
    </location>
</feature>
<proteinExistence type="predicted"/>
<dbReference type="GeneID" id="19317030"/>
<feature type="region of interest" description="Disordered" evidence="1">
    <location>
        <begin position="1"/>
        <end position="21"/>
    </location>
</feature>
<feature type="compositionally biased region" description="Low complexity" evidence="1">
    <location>
        <begin position="1"/>
        <end position="16"/>
    </location>
</feature>
<dbReference type="InterPro" id="IPR052769">
    <property type="entry name" value="TPR_domain_protein"/>
</dbReference>
<evidence type="ECO:0000313" key="2">
    <source>
        <dbReference type="EMBL" id="EPQ29698.1"/>
    </source>
</evidence>
<dbReference type="PANTHER" id="PTHR46014">
    <property type="entry name" value="TETRATRICOPEPTIDE REPEAT PROTEIN 1"/>
    <property type="match status" value="1"/>
</dbReference>
<feature type="compositionally biased region" description="Acidic residues" evidence="1">
    <location>
        <begin position="88"/>
        <end position="97"/>
    </location>
</feature>
<protein>
    <recommendedName>
        <fullName evidence="4">Tetratricopeptide SHNi-TPR domain-containing protein</fullName>
    </recommendedName>
</protein>
<dbReference type="eggNOG" id="KOG4234">
    <property type="taxonomic scope" value="Eukaryota"/>
</dbReference>
<evidence type="ECO:0008006" key="4">
    <source>
        <dbReference type="Google" id="ProtNLM"/>
    </source>
</evidence>
<reference evidence="2 3" key="1">
    <citation type="journal article" date="2013" name="Plant Cell">
        <title>The transition from a phytopathogenic smut ancestor to an anamorphic biocontrol agent deciphered by comparative whole-genome analysis.</title>
        <authorList>
            <person name="Lefebvre F."/>
            <person name="Joly D.L."/>
            <person name="Labbe C."/>
            <person name="Teichmann B."/>
            <person name="Linning R."/>
            <person name="Belzile F."/>
            <person name="Bakkeren G."/>
            <person name="Belanger R.R."/>
        </authorList>
    </citation>
    <scope>NUCLEOTIDE SEQUENCE [LARGE SCALE GENOMIC DNA]</scope>
    <source>
        <strain evidence="2 3">PF-1</strain>
    </source>
</reference>
<feature type="compositionally biased region" description="Basic and acidic residues" evidence="1">
    <location>
        <begin position="68"/>
        <end position="80"/>
    </location>
</feature>
<dbReference type="PANTHER" id="PTHR46014:SF1">
    <property type="entry name" value="TETRATRICOPEPTIDE REPEAT PROTEIN 1"/>
    <property type="match status" value="1"/>
</dbReference>
<dbReference type="HOGENOM" id="CLU_058463_0_0_1"/>
<evidence type="ECO:0000256" key="1">
    <source>
        <dbReference type="SAM" id="MobiDB-lite"/>
    </source>
</evidence>
<sequence length="254" mass="27546">MSAQSSPSHSAPAAAATITEIDDPIQEAHSLKAAANAHFQAARYDDAVAGYLDALAVLPPRPTPPPSFHDEEQPHDHDGEQELCSNDQQDDDDDDDNGQPPAPRPADEPQEIKTLRATINANLSLCYLKLHQHAQAVDAATQALISQPLYVKALHRRSLANIQIDTLASLSSALEDQKLLLTLPDLPASTRPSIQKSIADLEPRVGELAEKEKQEMLTKLKGIGNSLLGTFGLSTDNFQFVKQDNGGYSMNFVR</sequence>
<dbReference type="Gene3D" id="1.25.40.10">
    <property type="entry name" value="Tetratricopeptide repeat domain"/>
    <property type="match status" value="1"/>
</dbReference>